<accession>I3SAT8</accession>
<proteinExistence type="evidence at transcript level"/>
<protein>
    <submittedName>
        <fullName evidence="1">Uncharacterized protein</fullName>
    </submittedName>
</protein>
<dbReference type="EMBL" id="BT137585">
    <property type="protein sequence ID" value="AFK37380.1"/>
    <property type="molecule type" value="mRNA"/>
</dbReference>
<sequence length="37" mass="4002">MLLLLGGQPLLLIKGRGLLLVLEFIQLAVLSPAELMD</sequence>
<name>I3SAT8_LOTJA</name>
<dbReference type="AlphaFoldDB" id="I3SAT8"/>
<evidence type="ECO:0000313" key="1">
    <source>
        <dbReference type="EMBL" id="AFK37380.1"/>
    </source>
</evidence>
<organism evidence="1">
    <name type="scientific">Lotus japonicus</name>
    <name type="common">Lotus corniculatus var. japonicus</name>
    <dbReference type="NCBI Taxonomy" id="34305"/>
    <lineage>
        <taxon>Eukaryota</taxon>
        <taxon>Viridiplantae</taxon>
        <taxon>Streptophyta</taxon>
        <taxon>Embryophyta</taxon>
        <taxon>Tracheophyta</taxon>
        <taxon>Spermatophyta</taxon>
        <taxon>Magnoliopsida</taxon>
        <taxon>eudicotyledons</taxon>
        <taxon>Gunneridae</taxon>
        <taxon>Pentapetalae</taxon>
        <taxon>rosids</taxon>
        <taxon>fabids</taxon>
        <taxon>Fabales</taxon>
        <taxon>Fabaceae</taxon>
        <taxon>Papilionoideae</taxon>
        <taxon>50 kb inversion clade</taxon>
        <taxon>NPAAA clade</taxon>
        <taxon>Hologalegina</taxon>
        <taxon>robinioid clade</taxon>
        <taxon>Loteae</taxon>
        <taxon>Lotus</taxon>
    </lineage>
</organism>
<reference evidence="1" key="1">
    <citation type="submission" date="2012-05" db="EMBL/GenBank/DDBJ databases">
        <authorList>
            <person name="Krishnakumar V."/>
            <person name="Cheung F."/>
            <person name="Xiao Y."/>
            <person name="Chan A."/>
            <person name="Moskal W.A."/>
            <person name="Town C.D."/>
        </authorList>
    </citation>
    <scope>NUCLEOTIDE SEQUENCE</scope>
</reference>